<evidence type="ECO:0000313" key="5">
    <source>
        <dbReference type="Proteomes" id="UP001410795"/>
    </source>
</evidence>
<comment type="caution">
    <text evidence="4">The sequence shown here is derived from an EMBL/GenBank/DDBJ whole genome shotgun (WGS) entry which is preliminary data.</text>
</comment>
<dbReference type="Gene3D" id="3.40.190.10">
    <property type="entry name" value="Periplasmic binding protein-like II"/>
    <property type="match status" value="2"/>
</dbReference>
<dbReference type="Pfam" id="PF09084">
    <property type="entry name" value="NMT1"/>
    <property type="match status" value="1"/>
</dbReference>
<dbReference type="InterPro" id="IPR015168">
    <property type="entry name" value="SsuA/THI5"/>
</dbReference>
<dbReference type="PROSITE" id="PS51257">
    <property type="entry name" value="PROKAR_LIPOPROTEIN"/>
    <property type="match status" value="1"/>
</dbReference>
<evidence type="ECO:0000259" key="3">
    <source>
        <dbReference type="Pfam" id="PF09084"/>
    </source>
</evidence>
<reference evidence="5" key="1">
    <citation type="journal article" date="2019" name="Int. J. Syst. Evol. Microbiol.">
        <title>The Global Catalogue of Microorganisms (GCM) 10K type strain sequencing project: providing services to taxonomists for standard genome sequencing and annotation.</title>
        <authorList>
            <consortium name="The Broad Institute Genomics Platform"/>
            <consortium name="The Broad Institute Genome Sequencing Center for Infectious Disease"/>
            <person name="Wu L."/>
            <person name="Ma J."/>
        </authorList>
    </citation>
    <scope>NUCLEOTIDE SEQUENCE [LARGE SCALE GENOMIC DNA]</scope>
    <source>
        <strain evidence="5">JCM 16546</strain>
    </source>
</reference>
<dbReference type="RefSeq" id="WP_221859498.1">
    <property type="nucleotide sequence ID" value="NZ_BAAAYV010000012.1"/>
</dbReference>
<dbReference type="Proteomes" id="UP001410795">
    <property type="component" value="Unassembled WGS sequence"/>
</dbReference>
<keyword evidence="5" id="KW-1185">Reference proteome</keyword>
<dbReference type="EMBL" id="BAAAYV010000012">
    <property type="protein sequence ID" value="GAA3661798.1"/>
    <property type="molecule type" value="Genomic_DNA"/>
</dbReference>
<feature type="domain" description="SsuA/THI5-like" evidence="3">
    <location>
        <begin position="57"/>
        <end position="264"/>
    </location>
</feature>
<dbReference type="SUPFAM" id="SSF53850">
    <property type="entry name" value="Periplasmic binding protein-like II"/>
    <property type="match status" value="1"/>
</dbReference>
<gene>
    <name evidence="4" type="ORF">GCM10022202_24020</name>
</gene>
<accession>A0ABP7BK80</accession>
<feature type="chain" id="PRO_5047043512" description="SsuA/THI5-like domain-containing protein" evidence="2">
    <location>
        <begin position="31"/>
        <end position="347"/>
    </location>
</feature>
<dbReference type="InterPro" id="IPR027939">
    <property type="entry name" value="NMT1/THI5"/>
</dbReference>
<evidence type="ECO:0000313" key="4">
    <source>
        <dbReference type="EMBL" id="GAA3661798.1"/>
    </source>
</evidence>
<keyword evidence="2" id="KW-0732">Signal</keyword>
<evidence type="ECO:0000256" key="1">
    <source>
        <dbReference type="SAM" id="MobiDB-lite"/>
    </source>
</evidence>
<evidence type="ECO:0000256" key="2">
    <source>
        <dbReference type="SAM" id="SignalP"/>
    </source>
</evidence>
<protein>
    <recommendedName>
        <fullName evidence="3">SsuA/THI5-like domain-containing protein</fullName>
    </recommendedName>
</protein>
<feature type="signal peptide" evidence="2">
    <location>
        <begin position="1"/>
        <end position="30"/>
    </location>
</feature>
<sequence>MPLPRTRRTSALALAAALVLAGCAAGPADADPAETDGSAESLDKIVYLTNLPLDTLSFAPELLAQTHGFFEEEGLEVEFQPVGGSPVAIQGLIGGSAPITRAGAIDVLTLASQGQTLVNVGTLERGGGFRIVSSEENPIEGIDDLPGSTIGVGSEGGTSAKTMMLALQTNGHDADSVERQVVGLTPATFALVQQGQLDGYMLGIDTAVMVGAANDDAVVSPAGLTAATDVQAYVSTPEQIAAHGDEIERFLRAVKRAAEFIIEDESLDDTLESLRTEYSFAALDDDEVAKESLDAYRAVWVGDGSLDVLEQDHERWQEGYDLLVESGLSEPGGDPAEWITDDLVPAE</sequence>
<organism evidence="4 5">
    <name type="scientific">Microbacterium marinilacus</name>
    <dbReference type="NCBI Taxonomy" id="415209"/>
    <lineage>
        <taxon>Bacteria</taxon>
        <taxon>Bacillati</taxon>
        <taxon>Actinomycetota</taxon>
        <taxon>Actinomycetes</taxon>
        <taxon>Micrococcales</taxon>
        <taxon>Microbacteriaceae</taxon>
        <taxon>Microbacterium</taxon>
    </lineage>
</organism>
<dbReference type="PANTHER" id="PTHR31528:SF15">
    <property type="entry name" value="RIBOFLAVIN-BINDING PROTEIN RIBY"/>
    <property type="match status" value="1"/>
</dbReference>
<feature type="region of interest" description="Disordered" evidence="1">
    <location>
        <begin position="327"/>
        <end position="347"/>
    </location>
</feature>
<name>A0ABP7BK80_9MICO</name>
<proteinExistence type="predicted"/>
<dbReference type="PANTHER" id="PTHR31528">
    <property type="entry name" value="4-AMINO-5-HYDROXYMETHYL-2-METHYLPYRIMIDINE PHOSPHATE SYNTHASE THI11-RELATED"/>
    <property type="match status" value="1"/>
</dbReference>